<comment type="subcellular location">
    <subcellularLocation>
        <location evidence="1">Nucleus</location>
    </subcellularLocation>
</comment>
<protein>
    <recommendedName>
        <fullName evidence="4">Zinc finger LSD1-type domain-containing protein</fullName>
    </recommendedName>
</protein>
<accession>A0AAQ3T9G3</accession>
<evidence type="ECO:0000256" key="3">
    <source>
        <dbReference type="SAM" id="MobiDB-lite"/>
    </source>
</evidence>
<feature type="compositionally biased region" description="Low complexity" evidence="3">
    <location>
        <begin position="121"/>
        <end position="133"/>
    </location>
</feature>
<evidence type="ECO:0000256" key="2">
    <source>
        <dbReference type="ARBA" id="ARBA00023242"/>
    </source>
</evidence>
<dbReference type="InterPro" id="IPR040319">
    <property type="entry name" value="LSD1-like"/>
</dbReference>
<dbReference type="Pfam" id="PF06943">
    <property type="entry name" value="zf-LSD1"/>
    <property type="match status" value="2"/>
</dbReference>
<dbReference type="PANTHER" id="PTHR31747:SF17">
    <property type="entry name" value="PROTEIN LOL2"/>
    <property type="match status" value="1"/>
</dbReference>
<dbReference type="NCBIfam" id="TIGR01053">
    <property type="entry name" value="LSD1"/>
    <property type="match status" value="2"/>
</dbReference>
<dbReference type="Proteomes" id="UP001341281">
    <property type="component" value="Chromosome 04"/>
</dbReference>
<feature type="domain" description="Zinc finger LSD1-type" evidence="4">
    <location>
        <begin position="937"/>
        <end position="961"/>
    </location>
</feature>
<proteinExistence type="predicted"/>
<feature type="compositionally biased region" description="Low complexity" evidence="3">
    <location>
        <begin position="781"/>
        <end position="794"/>
    </location>
</feature>
<dbReference type="InterPro" id="IPR005735">
    <property type="entry name" value="Znf_LSD1"/>
</dbReference>
<feature type="compositionally biased region" description="Polar residues" evidence="3">
    <location>
        <begin position="261"/>
        <end position="270"/>
    </location>
</feature>
<gene>
    <name evidence="5" type="ORF">U9M48_018461</name>
</gene>
<sequence length="1088" mass="114116">MAASPETAILPVSSDTHPSPHPPSSPGPRPSQESPSLTSAASLVTANPDHATSGPPTPAEQSTVEHSESDQPPPPPIDEAEPPPPPLLEAAPAASRAHESTSPEKPASLSPHPADVAVQVSPKLPSSSPSRSPSPSPKIVEASPEEAPQLPSPPCTPAATAARASTDPLTTEAMEMASREAARPSPATESVDANSHTAPSPPPPMESVPEGLLPQQQPGPQSLAMAPPLCENSGSAQPPPLCNLSEGTDASPDEGVAGTSAKASDSSPVPESTDEDTDPTPALLPALEIGAEEMLPQQQPRPPCPEIAPLQGENSKLLQSPQLPPPAESSCWNAGGNDASAVASEEAAPPAFEAMDVKAAAALEIGPERSSQEPVGTPMSSRMEDEPSSPDMAPPGFEDFKSQWLPLPPPNPPAESTDAVVLVAAAIAMATAPDAATESLSSLEAMDVKDVSLPGLLSPLKSWAEGWPQQPLLGSCSPTTEAAPCSPDMPPPGFENCKSSWLPLPTLQPVVQTTYTLPDMASAKAVPMAFVEKTCSVPVLEAIDVEKDTEWLLPPLESGTGSSLQGQLTRSCSPMMQVAPCSPDIAPPGFENLKLTQLQPPYPPVVQTAHTLQDSAADEAMYVTSEEAPLPSRASEAMDLDMDATAALAPPSESKPERSLQPEPPLLASHVAQYTACSQEMVPLGSGNLECSQMLQTAVVLPLHQTPDALADAETKKTVTMEEVCYPLPVAGATKEANGSILSPALENGCEGQLADLKPQASSPAVHAVATSPDIAPTSFENLESSQLSSSLAETKTIDPSSNEPATMPVIAKSETSSQPLSPSQATNTYIANATLQQSPLKSEEKSCPQSEQHPSSPSVKDSTCSPEVAPLGYENLDSEQLPPPPPLTLKLEIGQMVCGCCRQLLAYPRGAAHVQCRVCWTINLVLEEHQVGKVYCGQCETLLMYPFGAPAVKCSNCLFVTEIGERNVRPRVSMEQSVSPHAHELLTVASDTDCHGRLTSLPSPRMDEMVKPNSRIGAMPLLRVDELLELDCICNGLFSVVMTRWSQMSEFHMFLALCSASTGHYVCCGFEERTRMHGARFQSFDSG</sequence>
<evidence type="ECO:0000313" key="6">
    <source>
        <dbReference type="Proteomes" id="UP001341281"/>
    </source>
</evidence>
<keyword evidence="6" id="KW-1185">Reference proteome</keyword>
<name>A0AAQ3T9G3_PASNO</name>
<feature type="compositionally biased region" description="Low complexity" evidence="3">
    <location>
        <begin position="157"/>
        <end position="176"/>
    </location>
</feature>
<feature type="region of interest" description="Disordered" evidence="3">
    <location>
        <begin position="1"/>
        <end position="347"/>
    </location>
</feature>
<dbReference type="GO" id="GO:0005634">
    <property type="term" value="C:nucleus"/>
    <property type="evidence" value="ECO:0007669"/>
    <property type="project" value="UniProtKB-SubCell"/>
</dbReference>
<feature type="compositionally biased region" description="Pro residues" evidence="3">
    <location>
        <begin position="19"/>
        <end position="29"/>
    </location>
</feature>
<feature type="domain" description="Zinc finger LSD1-type" evidence="4">
    <location>
        <begin position="899"/>
        <end position="923"/>
    </location>
</feature>
<evidence type="ECO:0000313" key="5">
    <source>
        <dbReference type="EMBL" id="WVZ69719.1"/>
    </source>
</evidence>
<feature type="region of interest" description="Disordered" evidence="3">
    <location>
        <begin position="781"/>
        <end position="807"/>
    </location>
</feature>
<feature type="compositionally biased region" description="Polar residues" evidence="3">
    <location>
        <begin position="187"/>
        <end position="198"/>
    </location>
</feature>
<dbReference type="PANTHER" id="PTHR31747">
    <property type="entry name" value="PROTEIN LSD1"/>
    <property type="match status" value="1"/>
</dbReference>
<dbReference type="AlphaFoldDB" id="A0AAQ3T9G3"/>
<evidence type="ECO:0000256" key="1">
    <source>
        <dbReference type="ARBA" id="ARBA00004123"/>
    </source>
</evidence>
<organism evidence="5 6">
    <name type="scientific">Paspalum notatum var. saurae</name>
    <dbReference type="NCBI Taxonomy" id="547442"/>
    <lineage>
        <taxon>Eukaryota</taxon>
        <taxon>Viridiplantae</taxon>
        <taxon>Streptophyta</taxon>
        <taxon>Embryophyta</taxon>
        <taxon>Tracheophyta</taxon>
        <taxon>Spermatophyta</taxon>
        <taxon>Magnoliopsida</taxon>
        <taxon>Liliopsida</taxon>
        <taxon>Poales</taxon>
        <taxon>Poaceae</taxon>
        <taxon>PACMAD clade</taxon>
        <taxon>Panicoideae</taxon>
        <taxon>Andropogonodae</taxon>
        <taxon>Paspaleae</taxon>
        <taxon>Paspalinae</taxon>
        <taxon>Paspalum</taxon>
    </lineage>
</organism>
<dbReference type="EMBL" id="CP144748">
    <property type="protein sequence ID" value="WVZ69719.1"/>
    <property type="molecule type" value="Genomic_DNA"/>
</dbReference>
<feature type="region of interest" description="Disordered" evidence="3">
    <location>
        <begin position="841"/>
        <end position="867"/>
    </location>
</feature>
<evidence type="ECO:0000259" key="4">
    <source>
        <dbReference type="Pfam" id="PF06943"/>
    </source>
</evidence>
<feature type="region of interest" description="Disordered" evidence="3">
    <location>
        <begin position="364"/>
        <end position="396"/>
    </location>
</feature>
<feature type="non-terminal residue" evidence="5">
    <location>
        <position position="1"/>
    </location>
</feature>
<feature type="compositionally biased region" description="Low complexity" evidence="3">
    <location>
        <begin position="207"/>
        <end position="221"/>
    </location>
</feature>
<reference evidence="5 6" key="1">
    <citation type="submission" date="2024-02" db="EMBL/GenBank/DDBJ databases">
        <title>High-quality chromosome-scale genome assembly of Pensacola bahiagrass (Paspalum notatum Flugge var. saurae).</title>
        <authorList>
            <person name="Vega J.M."/>
            <person name="Podio M."/>
            <person name="Orjuela J."/>
            <person name="Siena L.A."/>
            <person name="Pessino S.C."/>
            <person name="Combes M.C."/>
            <person name="Mariac C."/>
            <person name="Albertini E."/>
            <person name="Pupilli F."/>
            <person name="Ortiz J.P.A."/>
            <person name="Leblanc O."/>
        </authorList>
    </citation>
    <scope>NUCLEOTIDE SEQUENCE [LARGE SCALE GENOMIC DNA]</scope>
    <source>
        <strain evidence="5">R1</strain>
        <tissue evidence="5">Leaf</tissue>
    </source>
</reference>
<keyword evidence="2" id="KW-0539">Nucleus</keyword>
<feature type="compositionally biased region" description="Polar residues" evidence="3">
    <location>
        <begin position="848"/>
        <end position="866"/>
    </location>
</feature>
<feature type="compositionally biased region" description="Pro residues" evidence="3">
    <location>
        <begin position="71"/>
        <end position="87"/>
    </location>
</feature>